<comment type="cofactor">
    <cofactor evidence="1">
        <name>Mn(2+)</name>
        <dbReference type="ChEBI" id="CHEBI:29035"/>
    </cofactor>
</comment>
<dbReference type="InterPro" id="IPR015797">
    <property type="entry name" value="NUDIX_hydrolase-like_dom_sf"/>
</dbReference>
<dbReference type="CDD" id="cd03426">
    <property type="entry name" value="NUDIX_CoAse_Nudt7"/>
    <property type="match status" value="1"/>
</dbReference>
<dbReference type="PANTHER" id="PTHR12992:SF11">
    <property type="entry name" value="MITOCHONDRIAL COENZYME A DIPHOSPHATASE NUDT8"/>
    <property type="match status" value="1"/>
</dbReference>
<organism evidence="8 9">
    <name type="scientific">Megasphaera intestinihominis</name>
    <dbReference type="NCBI Taxonomy" id="3133159"/>
    <lineage>
        <taxon>Bacteria</taxon>
        <taxon>Bacillati</taxon>
        <taxon>Bacillota</taxon>
        <taxon>Negativicutes</taxon>
        <taxon>Veillonellales</taxon>
        <taxon>Veillonellaceae</taxon>
        <taxon>Megasphaera</taxon>
    </lineage>
</organism>
<accession>A0ABV1CUW8</accession>
<keyword evidence="3" id="KW-0479">Metal-binding</keyword>
<evidence type="ECO:0000259" key="7">
    <source>
        <dbReference type="PROSITE" id="PS51462"/>
    </source>
</evidence>
<evidence type="ECO:0000313" key="8">
    <source>
        <dbReference type="EMBL" id="MEQ2421515.1"/>
    </source>
</evidence>
<keyword evidence="5" id="KW-0460">Magnesium</keyword>
<dbReference type="PANTHER" id="PTHR12992">
    <property type="entry name" value="NUDIX HYDROLASE"/>
    <property type="match status" value="1"/>
</dbReference>
<dbReference type="RefSeq" id="WP_020310463.1">
    <property type="nucleotide sequence ID" value="NZ_JBBMEU010000006.1"/>
</dbReference>
<evidence type="ECO:0000313" key="9">
    <source>
        <dbReference type="Proteomes" id="UP001433088"/>
    </source>
</evidence>
<keyword evidence="4 8" id="KW-0378">Hydrolase</keyword>
<dbReference type="GO" id="GO:0035539">
    <property type="term" value="F:8-oxo-7,8-dihydrodeoxyguanosine triphosphate pyrophosphatase activity"/>
    <property type="evidence" value="ECO:0007669"/>
    <property type="project" value="UniProtKB-EC"/>
</dbReference>
<comment type="caution">
    <text evidence="8">The sequence shown here is derived from an EMBL/GenBank/DDBJ whole genome shotgun (WGS) entry which is preliminary data.</text>
</comment>
<dbReference type="InterPro" id="IPR045121">
    <property type="entry name" value="CoAse"/>
</dbReference>
<keyword evidence="9" id="KW-1185">Reference proteome</keyword>
<dbReference type="Proteomes" id="UP001433088">
    <property type="component" value="Unassembled WGS sequence"/>
</dbReference>
<dbReference type="EC" id="3.6.1.55" evidence="8"/>
<dbReference type="Gene3D" id="3.90.79.10">
    <property type="entry name" value="Nucleoside Triphosphate Pyrophosphohydrolase"/>
    <property type="match status" value="1"/>
</dbReference>
<feature type="domain" description="Nudix hydrolase" evidence="7">
    <location>
        <begin position="20"/>
        <end position="159"/>
    </location>
</feature>
<keyword evidence="6" id="KW-0464">Manganese</keyword>
<reference evidence="8 9" key="1">
    <citation type="submission" date="2024-03" db="EMBL/GenBank/DDBJ databases">
        <title>Human intestinal bacterial collection.</title>
        <authorList>
            <person name="Pauvert C."/>
            <person name="Hitch T.C.A."/>
            <person name="Clavel T."/>
        </authorList>
    </citation>
    <scope>NUCLEOTIDE SEQUENCE [LARGE SCALE GENOMIC DNA]</scope>
    <source>
        <strain evidence="8 9">CLA-AA-H81</strain>
    </source>
</reference>
<evidence type="ECO:0000256" key="1">
    <source>
        <dbReference type="ARBA" id="ARBA00001936"/>
    </source>
</evidence>
<evidence type="ECO:0000256" key="6">
    <source>
        <dbReference type="ARBA" id="ARBA00023211"/>
    </source>
</evidence>
<sequence length="204" mass="23263">MKAFKPWPDRIVRQNTCMNTRACAVLVPIIYKDGEEQAVFEVRSSKLGWQPGDVCFPGGRIDDGDDSALEAALRETKEELGVDPSHIHVWGPLDYMESPVGVTVWPFAAYMDTDDFVLNRGEVDHTFTVPLSWFDEHEPEIGRVELATRPAPGFPKGLDISHQTGWKQRRTYNVKIYTYENYKIWGITAHILDNFRGIRAIIQP</sequence>
<dbReference type="EMBL" id="JBBMEU010000006">
    <property type="protein sequence ID" value="MEQ2421515.1"/>
    <property type="molecule type" value="Genomic_DNA"/>
</dbReference>
<name>A0ABV1CUW8_9FIRM</name>
<comment type="cofactor">
    <cofactor evidence="2">
        <name>Mg(2+)</name>
        <dbReference type="ChEBI" id="CHEBI:18420"/>
    </cofactor>
</comment>
<protein>
    <submittedName>
        <fullName evidence="8">CoA pyrophosphatase</fullName>
        <ecNumber evidence="8">3.6.1.55</ecNumber>
    </submittedName>
</protein>
<evidence type="ECO:0000256" key="2">
    <source>
        <dbReference type="ARBA" id="ARBA00001946"/>
    </source>
</evidence>
<proteinExistence type="predicted"/>
<dbReference type="InterPro" id="IPR000086">
    <property type="entry name" value="NUDIX_hydrolase_dom"/>
</dbReference>
<dbReference type="SUPFAM" id="SSF55811">
    <property type="entry name" value="Nudix"/>
    <property type="match status" value="1"/>
</dbReference>
<evidence type="ECO:0000256" key="4">
    <source>
        <dbReference type="ARBA" id="ARBA00022801"/>
    </source>
</evidence>
<evidence type="ECO:0000256" key="3">
    <source>
        <dbReference type="ARBA" id="ARBA00022723"/>
    </source>
</evidence>
<dbReference type="Pfam" id="PF00293">
    <property type="entry name" value="NUDIX"/>
    <property type="match status" value="1"/>
</dbReference>
<evidence type="ECO:0000256" key="5">
    <source>
        <dbReference type="ARBA" id="ARBA00022842"/>
    </source>
</evidence>
<dbReference type="PROSITE" id="PS51462">
    <property type="entry name" value="NUDIX"/>
    <property type="match status" value="1"/>
</dbReference>
<gene>
    <name evidence="8" type="ORF">WMO23_02035</name>
</gene>